<dbReference type="GO" id="GO:0005524">
    <property type="term" value="F:ATP binding"/>
    <property type="evidence" value="ECO:0007669"/>
    <property type="project" value="UniProtKB-KW"/>
</dbReference>
<dbReference type="GO" id="GO:0016887">
    <property type="term" value="F:ATP hydrolysis activity"/>
    <property type="evidence" value="ECO:0007669"/>
    <property type="project" value="InterPro"/>
</dbReference>
<dbReference type="STRING" id="665118.SAMN02983003_0042"/>
<keyword evidence="5" id="KW-0547">Nucleotide-binding</keyword>
<sequence>MTVPSDIHPLLAVENLSCAVPGPAGAMRILTDVSFTLPHATALGIVGESGAGKSMLVKTIMDIAPSRAAVTGAVRLDGTALQSLDTRTRRTTLGRRVGMVFQNPMTSLNPFVRVGRQVEEASRKHLGLDRRAAREKAIALLRAVGIPDAAECYHGFPHQFSGGMKQRIMIATALACDPELLIADEATTALDATVQKDILDLLQTLQQRRRMSMILVTHNLGVVAGRTDEVIVMYGGRLVEHAPTERLFASPRHRYTAALLSAMPRIDQPAHTRLATIPGQPPSLAHPEPGCPFAPRCPAAIDACRAAMPPMTVSADGRHRFACHVPLDAGISGDASVRQPEAANV</sequence>
<dbReference type="Gene3D" id="3.40.50.300">
    <property type="entry name" value="P-loop containing nucleotide triphosphate hydrolases"/>
    <property type="match status" value="1"/>
</dbReference>
<dbReference type="Pfam" id="PF08352">
    <property type="entry name" value="oligo_HPY"/>
    <property type="match status" value="1"/>
</dbReference>
<dbReference type="InterPro" id="IPR003439">
    <property type="entry name" value="ABC_transporter-like_ATP-bd"/>
</dbReference>
<dbReference type="InterPro" id="IPR050388">
    <property type="entry name" value="ABC_Ni/Peptide_Import"/>
</dbReference>
<dbReference type="PROSITE" id="PS00211">
    <property type="entry name" value="ABC_TRANSPORTER_1"/>
    <property type="match status" value="1"/>
</dbReference>
<keyword evidence="10" id="KW-1185">Reference proteome</keyword>
<keyword evidence="7" id="KW-0472">Membrane</keyword>
<evidence type="ECO:0000256" key="4">
    <source>
        <dbReference type="ARBA" id="ARBA00022475"/>
    </source>
</evidence>
<dbReference type="AlphaFoldDB" id="A0A1K2HS70"/>
<protein>
    <submittedName>
        <fullName evidence="9">Peptide/nickel transport system ATP-binding protein</fullName>
    </submittedName>
</protein>
<dbReference type="GO" id="GO:0055085">
    <property type="term" value="P:transmembrane transport"/>
    <property type="evidence" value="ECO:0007669"/>
    <property type="project" value="UniProtKB-ARBA"/>
</dbReference>
<evidence type="ECO:0000256" key="3">
    <source>
        <dbReference type="ARBA" id="ARBA00022448"/>
    </source>
</evidence>
<dbReference type="EMBL" id="FPKU01000001">
    <property type="protein sequence ID" value="SFZ80638.1"/>
    <property type="molecule type" value="Genomic_DNA"/>
</dbReference>
<feature type="domain" description="ABC transporter" evidence="8">
    <location>
        <begin position="11"/>
        <end position="260"/>
    </location>
</feature>
<dbReference type="RefSeq" id="WP_072338428.1">
    <property type="nucleotide sequence ID" value="NZ_FPKU01000001.1"/>
</dbReference>
<keyword evidence="3" id="KW-0813">Transport</keyword>
<comment type="subcellular location">
    <subcellularLocation>
        <location evidence="1">Cell inner membrane</location>
        <topology evidence="1">Peripheral membrane protein</topology>
    </subcellularLocation>
</comment>
<dbReference type="SUPFAM" id="SSF52540">
    <property type="entry name" value="P-loop containing nucleoside triphosphate hydrolases"/>
    <property type="match status" value="1"/>
</dbReference>
<dbReference type="GO" id="GO:0005886">
    <property type="term" value="C:plasma membrane"/>
    <property type="evidence" value="ECO:0007669"/>
    <property type="project" value="UniProtKB-SubCell"/>
</dbReference>
<evidence type="ECO:0000259" key="8">
    <source>
        <dbReference type="PROSITE" id="PS50893"/>
    </source>
</evidence>
<evidence type="ECO:0000256" key="7">
    <source>
        <dbReference type="ARBA" id="ARBA00023136"/>
    </source>
</evidence>
<proteinExistence type="inferred from homology"/>
<dbReference type="FunFam" id="3.40.50.300:FF:000016">
    <property type="entry name" value="Oligopeptide ABC transporter ATP-binding component"/>
    <property type="match status" value="1"/>
</dbReference>
<evidence type="ECO:0000256" key="5">
    <source>
        <dbReference type="ARBA" id="ARBA00022741"/>
    </source>
</evidence>
<accession>A0A1K2HS70</accession>
<dbReference type="PANTHER" id="PTHR43297:SF2">
    <property type="entry name" value="DIPEPTIDE TRANSPORT ATP-BINDING PROTEIN DPPD"/>
    <property type="match status" value="1"/>
</dbReference>
<dbReference type="Pfam" id="PF00005">
    <property type="entry name" value="ABC_tran"/>
    <property type="match status" value="1"/>
</dbReference>
<dbReference type="PANTHER" id="PTHR43297">
    <property type="entry name" value="OLIGOPEPTIDE TRANSPORT ATP-BINDING PROTEIN APPD"/>
    <property type="match status" value="1"/>
</dbReference>
<organism evidence="9 10">
    <name type="scientific">Devosia enhydra</name>
    <dbReference type="NCBI Taxonomy" id="665118"/>
    <lineage>
        <taxon>Bacteria</taxon>
        <taxon>Pseudomonadati</taxon>
        <taxon>Pseudomonadota</taxon>
        <taxon>Alphaproteobacteria</taxon>
        <taxon>Hyphomicrobiales</taxon>
        <taxon>Devosiaceae</taxon>
        <taxon>Devosia</taxon>
    </lineage>
</organism>
<evidence type="ECO:0000256" key="6">
    <source>
        <dbReference type="ARBA" id="ARBA00022840"/>
    </source>
</evidence>
<dbReference type="SMART" id="SM00382">
    <property type="entry name" value="AAA"/>
    <property type="match status" value="1"/>
</dbReference>
<keyword evidence="4" id="KW-1003">Cell membrane</keyword>
<dbReference type="InterPro" id="IPR013563">
    <property type="entry name" value="Oligopep_ABC_C"/>
</dbReference>
<dbReference type="InterPro" id="IPR017871">
    <property type="entry name" value="ABC_transporter-like_CS"/>
</dbReference>
<dbReference type="InterPro" id="IPR027417">
    <property type="entry name" value="P-loop_NTPase"/>
</dbReference>
<dbReference type="PROSITE" id="PS50893">
    <property type="entry name" value="ABC_TRANSPORTER_2"/>
    <property type="match status" value="1"/>
</dbReference>
<evidence type="ECO:0000313" key="10">
    <source>
        <dbReference type="Proteomes" id="UP000183447"/>
    </source>
</evidence>
<dbReference type="Proteomes" id="UP000183447">
    <property type="component" value="Unassembled WGS sequence"/>
</dbReference>
<keyword evidence="6 9" id="KW-0067">ATP-binding</keyword>
<comment type="similarity">
    <text evidence="2">Belongs to the ABC transporter superfamily.</text>
</comment>
<dbReference type="OrthoDB" id="9815712at2"/>
<evidence type="ECO:0000256" key="1">
    <source>
        <dbReference type="ARBA" id="ARBA00004417"/>
    </source>
</evidence>
<evidence type="ECO:0000256" key="2">
    <source>
        <dbReference type="ARBA" id="ARBA00005417"/>
    </source>
</evidence>
<gene>
    <name evidence="9" type="ORF">SAMN02983003_0042</name>
</gene>
<dbReference type="GO" id="GO:0015833">
    <property type="term" value="P:peptide transport"/>
    <property type="evidence" value="ECO:0007669"/>
    <property type="project" value="InterPro"/>
</dbReference>
<evidence type="ECO:0000313" key="9">
    <source>
        <dbReference type="EMBL" id="SFZ80638.1"/>
    </source>
</evidence>
<reference evidence="9 10" key="1">
    <citation type="submission" date="2016-11" db="EMBL/GenBank/DDBJ databases">
        <authorList>
            <person name="Jaros S."/>
            <person name="Januszkiewicz K."/>
            <person name="Wedrychowicz H."/>
        </authorList>
    </citation>
    <scope>NUCLEOTIDE SEQUENCE [LARGE SCALE GENOMIC DNA]</scope>
    <source>
        <strain evidence="9 10">ATCC 23634</strain>
    </source>
</reference>
<dbReference type="InterPro" id="IPR003593">
    <property type="entry name" value="AAA+_ATPase"/>
</dbReference>
<dbReference type="NCBIfam" id="TIGR01727">
    <property type="entry name" value="oligo_HPY"/>
    <property type="match status" value="1"/>
</dbReference>
<name>A0A1K2HS70_9HYPH</name>
<dbReference type="CDD" id="cd03257">
    <property type="entry name" value="ABC_NikE_OppD_transporters"/>
    <property type="match status" value="1"/>
</dbReference>